<evidence type="ECO:0000256" key="2">
    <source>
        <dbReference type="SAM" id="MobiDB-lite"/>
    </source>
</evidence>
<organism evidence="5 6">
    <name type="scientific">Caenorhabditis japonica</name>
    <dbReference type="NCBI Taxonomy" id="281687"/>
    <lineage>
        <taxon>Eukaryota</taxon>
        <taxon>Metazoa</taxon>
        <taxon>Ecdysozoa</taxon>
        <taxon>Nematoda</taxon>
        <taxon>Chromadorea</taxon>
        <taxon>Rhabditida</taxon>
        <taxon>Rhabditina</taxon>
        <taxon>Rhabditomorpha</taxon>
        <taxon>Rhabditoidea</taxon>
        <taxon>Rhabditidae</taxon>
        <taxon>Peloderinae</taxon>
        <taxon>Caenorhabditis</taxon>
    </lineage>
</organism>
<dbReference type="OMA" id="DRHENTS"/>
<dbReference type="InterPro" id="IPR000742">
    <property type="entry name" value="EGF"/>
</dbReference>
<sequence>MIPRAPHTTNHHAPRRRRLQRRIDLRISLIVLTQLLPIIHSRSEVCWDKFDMNYRNQCLNGQWEQRYYFDHASLTCRQFWFDGCRSDSRNIFDDDLTCKWLCESQPMYKSRACLEDFDEGLKKECNGGRWRQQWYFDRNSKKCFPFWYDGCKGANENIFQDELSCLHTCENPAKKDPKKPWHNNDKFKMKEIIGDIYKPNVTDTCLSKNPCKNNGTCIFVWKKDTHYCKCPPGFHGNNCEKVVEYDPCSSLPCHNGATCQMKFNDDDMDESPTFECFCAAGFGGPKCDERPCETNPCLNNGTCRTTKGYSTYFCECATGFGGKNCDVSIGHTPPEEKFGKNVEQISSGKEEWIAQMRQRLKETGGGIGGATGTGLKTANGTTSGPTEKSGSSAEKKSGKNKKSKATQVADEPYKDPATRKREREEREKKEAESAAAEEEEKQRKELEAEMERKKAEELELAAKKAAEAAVNSIARNSWLSVALLVILFRNF</sequence>
<dbReference type="Gene3D" id="4.10.410.10">
    <property type="entry name" value="Pancreatic trypsin inhibitor Kunitz domain"/>
    <property type="match status" value="2"/>
</dbReference>
<accession>A0A8R1DJS8</accession>
<feature type="disulfide bond" evidence="1">
    <location>
        <begin position="316"/>
        <end position="325"/>
    </location>
</feature>
<dbReference type="CDD" id="cd00054">
    <property type="entry name" value="EGF_CA"/>
    <property type="match status" value="2"/>
</dbReference>
<evidence type="ECO:0008006" key="7">
    <source>
        <dbReference type="Google" id="ProtNLM"/>
    </source>
</evidence>
<feature type="compositionally biased region" description="Basic and acidic residues" evidence="2">
    <location>
        <begin position="440"/>
        <end position="457"/>
    </location>
</feature>
<dbReference type="Pfam" id="PF00014">
    <property type="entry name" value="Kunitz_BPTI"/>
    <property type="match status" value="2"/>
</dbReference>
<feature type="disulfide bond" evidence="1">
    <location>
        <begin position="230"/>
        <end position="239"/>
    </location>
</feature>
<feature type="compositionally biased region" description="Basic and acidic residues" evidence="2">
    <location>
        <begin position="411"/>
        <end position="432"/>
    </location>
</feature>
<dbReference type="GO" id="GO:0004867">
    <property type="term" value="F:serine-type endopeptidase inhibitor activity"/>
    <property type="evidence" value="ECO:0007669"/>
    <property type="project" value="InterPro"/>
</dbReference>
<dbReference type="PANTHER" id="PTHR24044">
    <property type="entry name" value="NOTCH LIGAND FAMILY MEMBER"/>
    <property type="match status" value="1"/>
</dbReference>
<dbReference type="InterPro" id="IPR050906">
    <property type="entry name" value="Notch_signaling"/>
</dbReference>
<dbReference type="Gene3D" id="2.10.25.10">
    <property type="entry name" value="Laminin"/>
    <property type="match status" value="3"/>
</dbReference>
<comment type="caution">
    <text evidence="1">Lacks conserved residue(s) required for the propagation of feature annotation.</text>
</comment>
<evidence type="ECO:0000256" key="1">
    <source>
        <dbReference type="PROSITE-ProRule" id="PRU00076"/>
    </source>
</evidence>
<feature type="domain" description="EGF-like" evidence="3">
    <location>
        <begin position="201"/>
        <end position="240"/>
    </location>
</feature>
<feature type="domain" description="EGF-like" evidence="3">
    <location>
        <begin position="288"/>
        <end position="326"/>
    </location>
</feature>
<dbReference type="FunFam" id="4.10.410.10:FF:000057">
    <property type="entry name" value="CRE-MEC-9 protein"/>
    <property type="match status" value="1"/>
</dbReference>
<dbReference type="SUPFAM" id="SSF57196">
    <property type="entry name" value="EGF/Laminin"/>
    <property type="match status" value="3"/>
</dbReference>
<dbReference type="InterPro" id="IPR036880">
    <property type="entry name" value="Kunitz_BPTI_sf"/>
</dbReference>
<dbReference type="InterPro" id="IPR002223">
    <property type="entry name" value="Kunitz_BPTI"/>
</dbReference>
<feature type="compositionally biased region" description="Low complexity" evidence="2">
    <location>
        <begin position="373"/>
        <end position="392"/>
    </location>
</feature>
<evidence type="ECO:0000313" key="5">
    <source>
        <dbReference type="EnsemblMetazoa" id="CJA04777.1"/>
    </source>
</evidence>
<reference evidence="6" key="1">
    <citation type="submission" date="2010-08" db="EMBL/GenBank/DDBJ databases">
        <authorList>
            <consortium name="Caenorhabditis japonica Sequencing Consortium"/>
            <person name="Wilson R.K."/>
        </authorList>
    </citation>
    <scope>NUCLEOTIDE SEQUENCE [LARGE SCALE GENOMIC DNA]</scope>
    <source>
        <strain evidence="6">DF5081</strain>
    </source>
</reference>
<dbReference type="SUPFAM" id="SSF57362">
    <property type="entry name" value="BPTI-like"/>
    <property type="match status" value="2"/>
</dbReference>
<dbReference type="SMART" id="SM00181">
    <property type="entry name" value="EGF"/>
    <property type="match status" value="3"/>
</dbReference>
<feature type="compositionally biased region" description="Gly residues" evidence="2">
    <location>
        <begin position="363"/>
        <end position="372"/>
    </location>
</feature>
<evidence type="ECO:0000259" key="3">
    <source>
        <dbReference type="PROSITE" id="PS50026"/>
    </source>
</evidence>
<dbReference type="PANTHER" id="PTHR24044:SF420">
    <property type="entry name" value="DELTA AND NOTCH-LIKE EPIDERMAL GROWTH FACTOR-RELATED RECEPTOR ISOFORM X1"/>
    <property type="match status" value="1"/>
</dbReference>
<reference evidence="5" key="2">
    <citation type="submission" date="2022-06" db="UniProtKB">
        <authorList>
            <consortium name="EnsemblMetazoa"/>
        </authorList>
    </citation>
    <scope>IDENTIFICATION</scope>
    <source>
        <strain evidence="5">DF5081</strain>
    </source>
</reference>
<dbReference type="GO" id="GO:0005112">
    <property type="term" value="F:Notch binding"/>
    <property type="evidence" value="ECO:0007669"/>
    <property type="project" value="TreeGrafter"/>
</dbReference>
<dbReference type="EnsemblMetazoa" id="CJA04777.1">
    <property type="protein sequence ID" value="CJA04777.1"/>
    <property type="gene ID" value="WBGene00123981"/>
</dbReference>
<dbReference type="SMART" id="SM00131">
    <property type="entry name" value="KU"/>
    <property type="match status" value="2"/>
</dbReference>
<evidence type="ECO:0000313" key="6">
    <source>
        <dbReference type="Proteomes" id="UP000005237"/>
    </source>
</evidence>
<feature type="disulfide bond" evidence="1">
    <location>
        <begin position="211"/>
        <end position="228"/>
    </location>
</feature>
<keyword evidence="1" id="KW-0245">EGF-like domain</keyword>
<dbReference type="AlphaFoldDB" id="A0A8R1DJS8"/>
<feature type="domain" description="BPTI/Kunitz inhibitor" evidence="4">
    <location>
        <begin position="46"/>
        <end position="102"/>
    </location>
</feature>
<proteinExistence type="predicted"/>
<dbReference type="PROSITE" id="PS50026">
    <property type="entry name" value="EGF_3"/>
    <property type="match status" value="3"/>
</dbReference>
<dbReference type="FunFam" id="2.10.25.10:FF:000869">
    <property type="entry name" value="Delta-like protein"/>
    <property type="match status" value="1"/>
</dbReference>
<name>A0A8R1DJS8_CAEJA</name>
<feature type="region of interest" description="Disordered" evidence="2">
    <location>
        <begin position="363"/>
        <end position="457"/>
    </location>
</feature>
<protein>
    <recommendedName>
        <fullName evidence="7">EGF-like domain-containing protein</fullName>
    </recommendedName>
</protein>
<dbReference type="FunFam" id="2.10.25.10:FF:001117">
    <property type="entry name" value="Protein glp-1"/>
    <property type="match status" value="1"/>
</dbReference>
<dbReference type="PROSITE" id="PS50279">
    <property type="entry name" value="BPTI_KUNITZ_2"/>
    <property type="match status" value="2"/>
</dbReference>
<feature type="domain" description="EGF-like" evidence="3">
    <location>
        <begin position="244"/>
        <end position="285"/>
    </location>
</feature>
<feature type="disulfide bond" evidence="1">
    <location>
        <begin position="297"/>
        <end position="314"/>
    </location>
</feature>
<feature type="domain" description="BPTI/Kunitz inhibitor" evidence="4">
    <location>
        <begin position="113"/>
        <end position="169"/>
    </location>
</feature>
<dbReference type="Proteomes" id="UP000005237">
    <property type="component" value="Unassembled WGS sequence"/>
</dbReference>
<dbReference type="PROSITE" id="PS00022">
    <property type="entry name" value="EGF_1"/>
    <property type="match status" value="2"/>
</dbReference>
<keyword evidence="6" id="KW-1185">Reference proteome</keyword>
<keyword evidence="1" id="KW-1015">Disulfide bond</keyword>
<dbReference type="Pfam" id="PF00008">
    <property type="entry name" value="EGF"/>
    <property type="match status" value="3"/>
</dbReference>
<evidence type="ECO:0000259" key="4">
    <source>
        <dbReference type="PROSITE" id="PS50279"/>
    </source>
</evidence>
<dbReference type="PROSITE" id="PS01186">
    <property type="entry name" value="EGF_2"/>
    <property type="match status" value="2"/>
</dbReference>